<keyword evidence="2" id="KW-1185">Reference proteome</keyword>
<accession>A0A225DTI1</accession>
<sequence length="52" mass="5448">MYWRTVPHPTCPGRSGGDVPLAGNRAAVQTASGASADELRRVADLAMRARPG</sequence>
<gene>
    <name evidence="1" type="ORF">FRUB_04778</name>
</gene>
<protein>
    <submittedName>
        <fullName evidence="1">Uncharacterized protein</fullName>
    </submittedName>
</protein>
<dbReference type="Proteomes" id="UP000214646">
    <property type="component" value="Unassembled WGS sequence"/>
</dbReference>
<evidence type="ECO:0000313" key="1">
    <source>
        <dbReference type="EMBL" id="OWK40886.1"/>
    </source>
</evidence>
<dbReference type="EMBL" id="NIDE01000007">
    <property type="protein sequence ID" value="OWK40886.1"/>
    <property type="molecule type" value="Genomic_DNA"/>
</dbReference>
<comment type="caution">
    <text evidence="1">The sequence shown here is derived from an EMBL/GenBank/DDBJ whole genome shotgun (WGS) entry which is preliminary data.</text>
</comment>
<dbReference type="AlphaFoldDB" id="A0A225DTI1"/>
<reference evidence="2" key="1">
    <citation type="submission" date="2017-06" db="EMBL/GenBank/DDBJ databases">
        <title>Genome analysis of Fimbriiglobus ruber SP5, the first member of the order Planctomycetales with confirmed chitinolytic capability.</title>
        <authorList>
            <person name="Ravin N.V."/>
            <person name="Rakitin A.L."/>
            <person name="Ivanova A.A."/>
            <person name="Beletsky A.V."/>
            <person name="Kulichevskaya I.S."/>
            <person name="Mardanov A.V."/>
            <person name="Dedysh S.N."/>
        </authorList>
    </citation>
    <scope>NUCLEOTIDE SEQUENCE [LARGE SCALE GENOMIC DNA]</scope>
    <source>
        <strain evidence="2">SP5</strain>
    </source>
</reference>
<evidence type="ECO:0000313" key="2">
    <source>
        <dbReference type="Proteomes" id="UP000214646"/>
    </source>
</evidence>
<name>A0A225DTI1_9BACT</name>
<proteinExistence type="predicted"/>
<organism evidence="1 2">
    <name type="scientific">Fimbriiglobus ruber</name>
    <dbReference type="NCBI Taxonomy" id="1908690"/>
    <lineage>
        <taxon>Bacteria</taxon>
        <taxon>Pseudomonadati</taxon>
        <taxon>Planctomycetota</taxon>
        <taxon>Planctomycetia</taxon>
        <taxon>Gemmatales</taxon>
        <taxon>Gemmataceae</taxon>
        <taxon>Fimbriiglobus</taxon>
    </lineage>
</organism>